<dbReference type="InterPro" id="IPR035437">
    <property type="entry name" value="SNase_OB-fold_sf"/>
</dbReference>
<gene>
    <name evidence="2" type="ORF">NQT62_03105</name>
</gene>
<dbReference type="SUPFAM" id="SSF50199">
    <property type="entry name" value="Staphylococcal nuclease"/>
    <property type="match status" value="1"/>
</dbReference>
<dbReference type="SMART" id="SM00318">
    <property type="entry name" value="SNc"/>
    <property type="match status" value="1"/>
</dbReference>
<dbReference type="InterPro" id="IPR016071">
    <property type="entry name" value="Staphylococal_nuclease_OB-fold"/>
</dbReference>
<reference evidence="2 3" key="1">
    <citation type="submission" date="2022-07" db="EMBL/GenBank/DDBJ databases">
        <authorList>
            <person name="Xamxidin M."/>
            <person name="Wu M."/>
        </authorList>
    </citation>
    <scope>NUCLEOTIDE SEQUENCE [LARGE SCALE GENOMIC DNA]</scope>
    <source>
        <strain evidence="2 3">NBRC 111650</strain>
    </source>
</reference>
<name>A0ABT1WD29_9BURK</name>
<dbReference type="PROSITE" id="PS50830">
    <property type="entry name" value="TNASE_3"/>
    <property type="match status" value="1"/>
</dbReference>
<comment type="caution">
    <text evidence="2">The sequence shown here is derived from an EMBL/GenBank/DDBJ whole genome shotgun (WGS) entry which is preliminary data.</text>
</comment>
<dbReference type="PANTHER" id="PTHR12302">
    <property type="entry name" value="EBNA2 BINDING PROTEIN P100"/>
    <property type="match status" value="1"/>
</dbReference>
<dbReference type="Pfam" id="PF00565">
    <property type="entry name" value="SNase"/>
    <property type="match status" value="1"/>
</dbReference>
<proteinExistence type="predicted"/>
<keyword evidence="3" id="KW-1185">Reference proteome</keyword>
<feature type="domain" description="TNase-like" evidence="1">
    <location>
        <begin position="49"/>
        <end position="187"/>
    </location>
</feature>
<dbReference type="EMBL" id="JANIGO010000001">
    <property type="protein sequence ID" value="MCQ8895426.1"/>
    <property type="molecule type" value="Genomic_DNA"/>
</dbReference>
<organism evidence="2 3">
    <name type="scientific">Limnobacter humi</name>
    <dbReference type="NCBI Taxonomy" id="1778671"/>
    <lineage>
        <taxon>Bacteria</taxon>
        <taxon>Pseudomonadati</taxon>
        <taxon>Pseudomonadota</taxon>
        <taxon>Betaproteobacteria</taxon>
        <taxon>Burkholderiales</taxon>
        <taxon>Burkholderiaceae</taxon>
        <taxon>Limnobacter</taxon>
    </lineage>
</organism>
<sequence length="204" mass="23086">MKSPLKQFATPANAAKLIAIVLALAGYSISPIGPLSGAQAQREQADKGTVYEGRVVRVADGDTLSVVDTHGAQHKIRLFAVDAPELKQAHGIQSQGWLADQVLNETVKVKVMDRDRYGREVGTLFKVTEPCDNPLCPGDIDLNLQLVQEGHAWWYRDYAKHQTREDRQRYNRAEDDAREQHLGLWARPNPQEPWTWRAEHRRTD</sequence>
<dbReference type="InterPro" id="IPR002071">
    <property type="entry name" value="Thermonucl_AS"/>
</dbReference>
<accession>A0ABT1WD29</accession>
<dbReference type="Proteomes" id="UP001204142">
    <property type="component" value="Unassembled WGS sequence"/>
</dbReference>
<evidence type="ECO:0000259" key="1">
    <source>
        <dbReference type="PROSITE" id="PS50830"/>
    </source>
</evidence>
<dbReference type="PANTHER" id="PTHR12302:SF26">
    <property type="entry name" value="BLR1266 PROTEIN"/>
    <property type="match status" value="1"/>
</dbReference>
<dbReference type="RefSeq" id="WP_256763105.1">
    <property type="nucleotide sequence ID" value="NZ_JANIGO010000001.1"/>
</dbReference>
<dbReference type="PROSITE" id="PS01123">
    <property type="entry name" value="TNASE_1"/>
    <property type="match status" value="1"/>
</dbReference>
<evidence type="ECO:0000313" key="2">
    <source>
        <dbReference type="EMBL" id="MCQ8895426.1"/>
    </source>
</evidence>
<protein>
    <submittedName>
        <fullName evidence="2">Thermonuclease family protein</fullName>
    </submittedName>
</protein>
<evidence type="ECO:0000313" key="3">
    <source>
        <dbReference type="Proteomes" id="UP001204142"/>
    </source>
</evidence>
<dbReference type="Gene3D" id="2.40.50.90">
    <property type="match status" value="1"/>
</dbReference>